<protein>
    <submittedName>
        <fullName evidence="12">Cell cycle protein</fullName>
    </submittedName>
</protein>
<feature type="transmembrane region" description="Helical" evidence="11">
    <location>
        <begin position="358"/>
        <end position="378"/>
    </location>
</feature>
<name>A0A0B0IAT1_9BACI</name>
<dbReference type="GO" id="GO:0005886">
    <property type="term" value="C:plasma membrane"/>
    <property type="evidence" value="ECO:0007669"/>
    <property type="project" value="TreeGrafter"/>
</dbReference>
<keyword evidence="9 11" id="KW-0472">Membrane</keyword>
<feature type="transmembrane region" description="Helical" evidence="11">
    <location>
        <begin position="51"/>
        <end position="71"/>
    </location>
</feature>
<dbReference type="PANTHER" id="PTHR30474">
    <property type="entry name" value="CELL CYCLE PROTEIN"/>
    <property type="match status" value="1"/>
</dbReference>
<dbReference type="InterPro" id="IPR018365">
    <property type="entry name" value="Cell_cycle_FtsW-rel_CS"/>
</dbReference>
<dbReference type="InterPro" id="IPR011923">
    <property type="entry name" value="RodA/MrdB"/>
</dbReference>
<evidence type="ECO:0000256" key="3">
    <source>
        <dbReference type="ARBA" id="ARBA00022676"/>
    </source>
</evidence>
<evidence type="ECO:0000256" key="2">
    <source>
        <dbReference type="ARBA" id="ARBA00022475"/>
    </source>
</evidence>
<dbReference type="Proteomes" id="UP000030832">
    <property type="component" value="Unassembled WGS sequence"/>
</dbReference>
<dbReference type="STRING" id="333138.LQ50_13745"/>
<keyword evidence="6" id="KW-0133">Cell shape</keyword>
<keyword evidence="2" id="KW-1003">Cell membrane</keyword>
<dbReference type="NCBIfam" id="TIGR02210">
    <property type="entry name" value="rodA_shape"/>
    <property type="match status" value="1"/>
</dbReference>
<evidence type="ECO:0000256" key="7">
    <source>
        <dbReference type="ARBA" id="ARBA00022984"/>
    </source>
</evidence>
<dbReference type="InterPro" id="IPR001182">
    <property type="entry name" value="FtsW/RodA"/>
</dbReference>
<organism evidence="12 13">
    <name type="scientific">Halalkalibacter okhensis</name>
    <dbReference type="NCBI Taxonomy" id="333138"/>
    <lineage>
        <taxon>Bacteria</taxon>
        <taxon>Bacillati</taxon>
        <taxon>Bacillota</taxon>
        <taxon>Bacilli</taxon>
        <taxon>Bacillales</taxon>
        <taxon>Bacillaceae</taxon>
        <taxon>Halalkalibacter</taxon>
    </lineage>
</organism>
<dbReference type="PROSITE" id="PS00428">
    <property type="entry name" value="FTSW_RODA_SPOVE"/>
    <property type="match status" value="1"/>
</dbReference>
<dbReference type="RefSeq" id="WP_034629917.1">
    <property type="nucleotide sequence ID" value="NZ_JRJU01000016.1"/>
</dbReference>
<evidence type="ECO:0000256" key="6">
    <source>
        <dbReference type="ARBA" id="ARBA00022960"/>
    </source>
</evidence>
<feature type="transmembrane region" description="Helical" evidence="11">
    <location>
        <begin position="169"/>
        <end position="185"/>
    </location>
</feature>
<accession>A0A0B0IAT1</accession>
<proteinExistence type="predicted"/>
<keyword evidence="4" id="KW-0808">Transferase</keyword>
<keyword evidence="5 11" id="KW-0812">Transmembrane</keyword>
<evidence type="ECO:0000313" key="12">
    <source>
        <dbReference type="EMBL" id="KHF39688.1"/>
    </source>
</evidence>
<sequence>MEERKTGFQQIDYTLLFLLFVLMCISLLAIYSGSGQYFSEDPTYYVKRQVIWFVVGIVVMVGVMLIDYDLFKNFSIPLYGIGLVLLLLVAYSPLGVFRNGSQRWLDLGPAEIQPSEFMKIFLIIALAHMLYRVTANRATKDFKSDLIIVGQVIAIGLPPFFLILKQPDLGTALVIASIMGTMLLMSGVAWRILLFLALSAIAGIISLVWLHNHNFELFSKVIASHQLDRIYGWLDPYEHQGSFGYQLVNAMRGIGSGQLHGSGFMQGIQTQSDRIPEIHTDFIFTVIGEEFGFIGATILIVTYFLLFYRMIIIALTCNNLFGTYLVSGVIGLLVFQVFQNIAMTIGLMPITGLALPFISYGGSALLTNMLAMGIILNVNIRTRHYMFETEESSM</sequence>
<dbReference type="GO" id="GO:0016757">
    <property type="term" value="F:glycosyltransferase activity"/>
    <property type="evidence" value="ECO:0007669"/>
    <property type="project" value="UniProtKB-KW"/>
</dbReference>
<feature type="transmembrane region" description="Helical" evidence="11">
    <location>
        <begin position="291"/>
        <end position="308"/>
    </location>
</feature>
<evidence type="ECO:0000256" key="4">
    <source>
        <dbReference type="ARBA" id="ARBA00022679"/>
    </source>
</evidence>
<dbReference type="eggNOG" id="COG0772">
    <property type="taxonomic scope" value="Bacteria"/>
</dbReference>
<feature type="transmembrane region" description="Helical" evidence="11">
    <location>
        <begin position="117"/>
        <end position="134"/>
    </location>
</feature>
<dbReference type="GO" id="GO:0015648">
    <property type="term" value="F:lipid-linked peptidoglycan transporter activity"/>
    <property type="evidence" value="ECO:0007669"/>
    <property type="project" value="TreeGrafter"/>
</dbReference>
<gene>
    <name evidence="12" type="ORF">LQ50_13745</name>
</gene>
<dbReference type="GO" id="GO:0032153">
    <property type="term" value="C:cell division site"/>
    <property type="evidence" value="ECO:0007669"/>
    <property type="project" value="TreeGrafter"/>
</dbReference>
<feature type="transmembrane region" description="Helical" evidence="11">
    <location>
        <begin position="12"/>
        <end position="31"/>
    </location>
</feature>
<keyword evidence="7" id="KW-0573">Peptidoglycan synthesis</keyword>
<dbReference type="OrthoDB" id="9768187at2"/>
<evidence type="ECO:0000256" key="11">
    <source>
        <dbReference type="SAM" id="Phobius"/>
    </source>
</evidence>
<keyword evidence="8 11" id="KW-1133">Transmembrane helix</keyword>
<dbReference type="GO" id="GO:0051301">
    <property type="term" value="P:cell division"/>
    <property type="evidence" value="ECO:0007669"/>
    <property type="project" value="InterPro"/>
</dbReference>
<evidence type="ECO:0000256" key="5">
    <source>
        <dbReference type="ARBA" id="ARBA00022692"/>
    </source>
</evidence>
<feature type="transmembrane region" description="Helical" evidence="11">
    <location>
        <begin position="146"/>
        <end position="163"/>
    </location>
</feature>
<dbReference type="GO" id="GO:0071555">
    <property type="term" value="P:cell wall organization"/>
    <property type="evidence" value="ECO:0007669"/>
    <property type="project" value="UniProtKB-KW"/>
</dbReference>
<comment type="caution">
    <text evidence="12">The sequence shown here is derived from an EMBL/GenBank/DDBJ whole genome shotgun (WGS) entry which is preliminary data.</text>
</comment>
<feature type="transmembrane region" description="Helical" evidence="11">
    <location>
        <begin position="320"/>
        <end position="338"/>
    </location>
</feature>
<evidence type="ECO:0000256" key="10">
    <source>
        <dbReference type="ARBA" id="ARBA00023316"/>
    </source>
</evidence>
<comment type="subcellular location">
    <subcellularLocation>
        <location evidence="1">Membrane</location>
        <topology evidence="1">Multi-pass membrane protein</topology>
    </subcellularLocation>
</comment>
<dbReference type="Pfam" id="PF01098">
    <property type="entry name" value="FTSW_RODA_SPOVE"/>
    <property type="match status" value="1"/>
</dbReference>
<keyword evidence="10" id="KW-0961">Cell wall biogenesis/degradation</keyword>
<reference evidence="12 13" key="1">
    <citation type="submission" date="2014-09" db="EMBL/GenBank/DDBJ databases">
        <title>Genome sequencing and annotation of Bacillus Okhensis strain Kh10-101T.</title>
        <authorList>
            <person name="Prakash J.S."/>
        </authorList>
    </citation>
    <scope>NUCLEOTIDE SEQUENCE [LARGE SCALE GENOMIC DNA]</scope>
    <source>
        <strain evidence="13">Kh10-101T</strain>
    </source>
</reference>
<evidence type="ECO:0000313" key="13">
    <source>
        <dbReference type="Proteomes" id="UP000030832"/>
    </source>
</evidence>
<dbReference type="GO" id="GO:0008360">
    <property type="term" value="P:regulation of cell shape"/>
    <property type="evidence" value="ECO:0007669"/>
    <property type="project" value="UniProtKB-KW"/>
</dbReference>
<evidence type="ECO:0000256" key="8">
    <source>
        <dbReference type="ARBA" id="ARBA00022989"/>
    </source>
</evidence>
<keyword evidence="3" id="KW-0328">Glycosyltransferase</keyword>
<feature type="transmembrane region" description="Helical" evidence="11">
    <location>
        <begin position="78"/>
        <end position="97"/>
    </location>
</feature>
<dbReference type="EMBL" id="JRJU01000016">
    <property type="protein sequence ID" value="KHF39688.1"/>
    <property type="molecule type" value="Genomic_DNA"/>
</dbReference>
<dbReference type="AlphaFoldDB" id="A0A0B0IAT1"/>
<feature type="transmembrane region" description="Helical" evidence="11">
    <location>
        <begin position="192"/>
        <end position="210"/>
    </location>
</feature>
<dbReference type="PANTHER" id="PTHR30474:SF1">
    <property type="entry name" value="PEPTIDOGLYCAN GLYCOSYLTRANSFERASE MRDB"/>
    <property type="match status" value="1"/>
</dbReference>
<evidence type="ECO:0000256" key="9">
    <source>
        <dbReference type="ARBA" id="ARBA00023136"/>
    </source>
</evidence>
<dbReference type="GO" id="GO:0009252">
    <property type="term" value="P:peptidoglycan biosynthetic process"/>
    <property type="evidence" value="ECO:0007669"/>
    <property type="project" value="UniProtKB-KW"/>
</dbReference>
<keyword evidence="13" id="KW-1185">Reference proteome</keyword>
<evidence type="ECO:0000256" key="1">
    <source>
        <dbReference type="ARBA" id="ARBA00004141"/>
    </source>
</evidence>